<feature type="transmembrane region" description="Helical" evidence="9">
    <location>
        <begin position="397"/>
        <end position="414"/>
    </location>
</feature>
<evidence type="ECO:0000313" key="12">
    <source>
        <dbReference type="Proteomes" id="UP001620460"/>
    </source>
</evidence>
<evidence type="ECO:0000259" key="10">
    <source>
        <dbReference type="PROSITE" id="PS50850"/>
    </source>
</evidence>
<dbReference type="Pfam" id="PF07690">
    <property type="entry name" value="MFS_1"/>
    <property type="match status" value="1"/>
</dbReference>
<sequence>MTEDAAHAVDARPLRKRQVAAVAVGNAIEFYDFVTYAFFATQIGRTFFPSDEPGASLLASLATFGAGFLTRPLGAWVIGRMGDRRGRKPAMLLSFGLIGVAVIGLPLVPSYASIGVAAPVLVVLFRLLQGFALGGEVGPSTAFLMEAAPLHRRGLYISMQAMGADAAVLAAGLVGVGLAHVLTPAELDAWGWRVALGLGAVIVPFGLAMRRTLVETFEPRRAPPPRVGAPGHLRVGLLGLAMLAAATTSNYVLEYMTTYANTTLGLPERVALGATALIGLCGLVCDPLSGWLSDRIGRKPVMLVPWLVLLLAILPAFWLLDRERSGAVLYGATIVLTVASTLSTGTVLVAVTESLPAHVRSGALAMVYALAISVFGGSTQFAVAWLTRLTGNALAPAWYMIGSVLLGLLAVSFLPESAPVRVRREPVDRAARPIPE</sequence>
<evidence type="ECO:0000313" key="11">
    <source>
        <dbReference type="EMBL" id="MFK2903292.1"/>
    </source>
</evidence>
<reference evidence="11 12" key="1">
    <citation type="submission" date="2020-10" db="EMBL/GenBank/DDBJ databases">
        <title>Phylogeny of dyella-like bacteria.</title>
        <authorList>
            <person name="Fu J."/>
        </authorList>
    </citation>
    <scope>NUCLEOTIDE SEQUENCE [LARGE SCALE GENOMIC DNA]</scope>
    <source>
        <strain evidence="11 12">Gsoil3046</strain>
    </source>
</reference>
<feature type="transmembrane region" description="Helical" evidence="9">
    <location>
        <begin position="190"/>
        <end position="210"/>
    </location>
</feature>
<evidence type="ECO:0000256" key="6">
    <source>
        <dbReference type="ARBA" id="ARBA00022847"/>
    </source>
</evidence>
<keyword evidence="7 9" id="KW-1133">Transmembrane helix</keyword>
<feature type="transmembrane region" description="Helical" evidence="9">
    <location>
        <begin position="301"/>
        <end position="320"/>
    </location>
</feature>
<dbReference type="InterPro" id="IPR005829">
    <property type="entry name" value="Sugar_transporter_CS"/>
</dbReference>
<dbReference type="PROSITE" id="PS50850">
    <property type="entry name" value="MFS"/>
    <property type="match status" value="1"/>
</dbReference>
<keyword evidence="12" id="KW-1185">Reference proteome</keyword>
<dbReference type="SUPFAM" id="SSF103473">
    <property type="entry name" value="MFS general substrate transporter"/>
    <property type="match status" value="1"/>
</dbReference>
<evidence type="ECO:0000256" key="9">
    <source>
        <dbReference type="SAM" id="Phobius"/>
    </source>
</evidence>
<dbReference type="InterPro" id="IPR020846">
    <property type="entry name" value="MFS_dom"/>
</dbReference>
<dbReference type="InterPro" id="IPR051084">
    <property type="entry name" value="H+-coupled_symporters"/>
</dbReference>
<evidence type="ECO:0000256" key="7">
    <source>
        <dbReference type="ARBA" id="ARBA00022989"/>
    </source>
</evidence>
<feature type="transmembrane region" description="Helical" evidence="9">
    <location>
        <begin position="231"/>
        <end position="251"/>
    </location>
</feature>
<evidence type="ECO:0000256" key="1">
    <source>
        <dbReference type="ARBA" id="ARBA00004651"/>
    </source>
</evidence>
<feature type="domain" description="Major facilitator superfamily (MFS) profile" evidence="10">
    <location>
        <begin position="18"/>
        <end position="419"/>
    </location>
</feature>
<feature type="transmembrane region" description="Helical" evidence="9">
    <location>
        <begin position="271"/>
        <end position="289"/>
    </location>
</feature>
<evidence type="ECO:0000256" key="5">
    <source>
        <dbReference type="ARBA" id="ARBA00022692"/>
    </source>
</evidence>
<keyword evidence="8 9" id="KW-0472">Membrane</keyword>
<feature type="transmembrane region" description="Helical" evidence="9">
    <location>
        <begin position="90"/>
        <end position="108"/>
    </location>
</feature>
<dbReference type="Proteomes" id="UP001620460">
    <property type="component" value="Unassembled WGS sequence"/>
</dbReference>
<evidence type="ECO:0000256" key="8">
    <source>
        <dbReference type="ARBA" id="ARBA00023136"/>
    </source>
</evidence>
<dbReference type="PROSITE" id="PS00217">
    <property type="entry name" value="SUGAR_TRANSPORT_2"/>
    <property type="match status" value="1"/>
</dbReference>
<comment type="caution">
    <text evidence="11">The sequence shown here is derived from an EMBL/GenBank/DDBJ whole genome shotgun (WGS) entry which is preliminary data.</text>
</comment>
<organism evidence="11 12">
    <name type="scientific">Dyella ginsengisoli</name>
    <dbReference type="NCBI Taxonomy" id="363848"/>
    <lineage>
        <taxon>Bacteria</taxon>
        <taxon>Pseudomonadati</taxon>
        <taxon>Pseudomonadota</taxon>
        <taxon>Gammaproteobacteria</taxon>
        <taxon>Lysobacterales</taxon>
        <taxon>Rhodanobacteraceae</taxon>
        <taxon>Dyella</taxon>
    </lineage>
</organism>
<dbReference type="PANTHER" id="PTHR43528:SF3">
    <property type="entry name" value="CITRATE-PROTON SYMPORTER"/>
    <property type="match status" value="1"/>
</dbReference>
<accession>A0ABW8JU32</accession>
<keyword evidence="6" id="KW-0769">Symport</keyword>
<proteinExistence type="inferred from homology"/>
<comment type="similarity">
    <text evidence="2">Belongs to the major facilitator superfamily. Metabolite:H+ Symporter (MHS) family (TC 2.A.1.6) family.</text>
</comment>
<dbReference type="Gene3D" id="1.20.1250.20">
    <property type="entry name" value="MFS general substrate transporter like domains"/>
    <property type="match status" value="2"/>
</dbReference>
<feature type="transmembrane region" description="Helical" evidence="9">
    <location>
        <begin position="326"/>
        <end position="351"/>
    </location>
</feature>
<evidence type="ECO:0000256" key="4">
    <source>
        <dbReference type="ARBA" id="ARBA00022475"/>
    </source>
</evidence>
<comment type="subcellular location">
    <subcellularLocation>
        <location evidence="1">Cell membrane</location>
        <topology evidence="1">Multi-pass membrane protein</topology>
    </subcellularLocation>
</comment>
<evidence type="ECO:0000256" key="2">
    <source>
        <dbReference type="ARBA" id="ARBA00008240"/>
    </source>
</evidence>
<dbReference type="PANTHER" id="PTHR43528">
    <property type="entry name" value="ALPHA-KETOGLUTARATE PERMEASE"/>
    <property type="match status" value="1"/>
</dbReference>
<name>A0ABW8JU32_9GAMM</name>
<dbReference type="InterPro" id="IPR011701">
    <property type="entry name" value="MFS"/>
</dbReference>
<keyword evidence="4" id="KW-1003">Cell membrane</keyword>
<protein>
    <submittedName>
        <fullName evidence="11">MFS transporter</fullName>
    </submittedName>
</protein>
<feature type="transmembrane region" description="Helical" evidence="9">
    <location>
        <begin position="57"/>
        <end position="78"/>
    </location>
</feature>
<dbReference type="InterPro" id="IPR036259">
    <property type="entry name" value="MFS_trans_sf"/>
</dbReference>
<dbReference type="EMBL" id="JADIKM010000001">
    <property type="protein sequence ID" value="MFK2903292.1"/>
    <property type="molecule type" value="Genomic_DNA"/>
</dbReference>
<dbReference type="RefSeq" id="WP_404630599.1">
    <property type="nucleotide sequence ID" value="NZ_JADIKM010000001.1"/>
</dbReference>
<feature type="transmembrane region" description="Helical" evidence="9">
    <location>
        <begin position="363"/>
        <end position="385"/>
    </location>
</feature>
<gene>
    <name evidence="11" type="ORF">ISP17_04910</name>
</gene>
<keyword evidence="3" id="KW-0813">Transport</keyword>
<feature type="transmembrane region" description="Helical" evidence="9">
    <location>
        <begin position="155"/>
        <end position="178"/>
    </location>
</feature>
<evidence type="ECO:0000256" key="3">
    <source>
        <dbReference type="ARBA" id="ARBA00022448"/>
    </source>
</evidence>
<keyword evidence="5 9" id="KW-0812">Transmembrane</keyword>